<proteinExistence type="predicted"/>
<name>A0A5C6DD43_9BACT</name>
<protein>
    <submittedName>
        <fullName evidence="1">Uncharacterized protein</fullName>
    </submittedName>
</protein>
<dbReference type="Proteomes" id="UP000319143">
    <property type="component" value="Unassembled WGS sequence"/>
</dbReference>
<comment type="caution">
    <text evidence="1">The sequence shown here is derived from an EMBL/GenBank/DDBJ whole genome shotgun (WGS) entry which is preliminary data.</text>
</comment>
<keyword evidence="2" id="KW-1185">Reference proteome</keyword>
<evidence type="ECO:0000313" key="2">
    <source>
        <dbReference type="Proteomes" id="UP000319143"/>
    </source>
</evidence>
<accession>A0A5C6DD43</accession>
<dbReference type="RefSeq" id="WP_146529902.1">
    <property type="nucleotide sequence ID" value="NZ_SJPV01000011.1"/>
</dbReference>
<organism evidence="1 2">
    <name type="scientific">Novipirellula artificiosorum</name>
    <dbReference type="NCBI Taxonomy" id="2528016"/>
    <lineage>
        <taxon>Bacteria</taxon>
        <taxon>Pseudomonadati</taxon>
        <taxon>Planctomycetota</taxon>
        <taxon>Planctomycetia</taxon>
        <taxon>Pirellulales</taxon>
        <taxon>Pirellulaceae</taxon>
        <taxon>Novipirellula</taxon>
    </lineage>
</organism>
<sequence length="64" mass="7304">MLEANPEKQEYLKRLRDDAAINIKTTRTWLNLAHAIAIADVPRDLAAYDDVKLRVKSVKVNEAK</sequence>
<evidence type="ECO:0000313" key="1">
    <source>
        <dbReference type="EMBL" id="TWU32829.1"/>
    </source>
</evidence>
<dbReference type="EMBL" id="SJPV01000011">
    <property type="protein sequence ID" value="TWU32829.1"/>
    <property type="molecule type" value="Genomic_DNA"/>
</dbReference>
<dbReference type="AlphaFoldDB" id="A0A5C6DD43"/>
<gene>
    <name evidence="1" type="ORF">Poly41_52060</name>
</gene>
<reference evidence="1 2" key="1">
    <citation type="submission" date="2019-02" db="EMBL/GenBank/DDBJ databases">
        <title>Deep-cultivation of Planctomycetes and their phenomic and genomic characterization uncovers novel biology.</title>
        <authorList>
            <person name="Wiegand S."/>
            <person name="Jogler M."/>
            <person name="Boedeker C."/>
            <person name="Pinto D."/>
            <person name="Vollmers J."/>
            <person name="Rivas-Marin E."/>
            <person name="Kohn T."/>
            <person name="Peeters S.H."/>
            <person name="Heuer A."/>
            <person name="Rast P."/>
            <person name="Oberbeckmann S."/>
            <person name="Bunk B."/>
            <person name="Jeske O."/>
            <person name="Meyerdierks A."/>
            <person name="Storesund J.E."/>
            <person name="Kallscheuer N."/>
            <person name="Luecker S."/>
            <person name="Lage O.M."/>
            <person name="Pohl T."/>
            <person name="Merkel B.J."/>
            <person name="Hornburger P."/>
            <person name="Mueller R.-W."/>
            <person name="Bruemmer F."/>
            <person name="Labrenz M."/>
            <person name="Spormann A.M."/>
            <person name="Op Den Camp H."/>
            <person name="Overmann J."/>
            <person name="Amann R."/>
            <person name="Jetten M.S.M."/>
            <person name="Mascher T."/>
            <person name="Medema M.H."/>
            <person name="Devos D.P."/>
            <person name="Kaster A.-K."/>
            <person name="Ovreas L."/>
            <person name="Rohde M."/>
            <person name="Galperin M.Y."/>
            <person name="Jogler C."/>
        </authorList>
    </citation>
    <scope>NUCLEOTIDE SEQUENCE [LARGE SCALE GENOMIC DNA]</scope>
    <source>
        <strain evidence="1 2">Poly41</strain>
    </source>
</reference>